<dbReference type="SUPFAM" id="SSF55729">
    <property type="entry name" value="Acyl-CoA N-acyltransferases (Nat)"/>
    <property type="match status" value="1"/>
</dbReference>
<keyword evidence="3" id="KW-1185">Reference proteome</keyword>
<dbReference type="PROSITE" id="PS51186">
    <property type="entry name" value="GNAT"/>
    <property type="match status" value="1"/>
</dbReference>
<gene>
    <name evidence="2" type="ORF">lacNasYZ03_00170</name>
</gene>
<comment type="caution">
    <text evidence="2">The sequence shown here is derived from an EMBL/GenBank/DDBJ whole genome shotgun (WGS) entry which is preliminary data.</text>
</comment>
<proteinExistence type="predicted"/>
<accession>A0ABQ3W4S9</accession>
<name>A0ABQ3W4S9_9LACO</name>
<protein>
    <submittedName>
        <fullName evidence="2">N-acetyltransferase</fullName>
    </submittedName>
</protein>
<evidence type="ECO:0000259" key="1">
    <source>
        <dbReference type="PROSITE" id="PS51186"/>
    </source>
</evidence>
<reference evidence="3" key="1">
    <citation type="submission" date="2021-01" db="EMBL/GenBank/DDBJ databases">
        <title>Draft genome sequence of Nasalis larvatus strain YZ03.</title>
        <authorList>
            <person name="Suzuki-Hashido N."/>
            <person name="Tsuchida S."/>
            <person name="Hayakawa T."/>
        </authorList>
    </citation>
    <scope>NUCLEOTIDE SEQUENCE [LARGE SCALE GENOMIC DNA]</scope>
    <source>
        <strain evidence="3">YZ03</strain>
    </source>
</reference>
<dbReference type="CDD" id="cd04301">
    <property type="entry name" value="NAT_SF"/>
    <property type="match status" value="1"/>
</dbReference>
<feature type="domain" description="N-acetyltransferase" evidence="1">
    <location>
        <begin position="1"/>
        <end position="128"/>
    </location>
</feature>
<evidence type="ECO:0000313" key="3">
    <source>
        <dbReference type="Proteomes" id="UP000616547"/>
    </source>
</evidence>
<dbReference type="RefSeq" id="WP_201331158.1">
    <property type="nucleotide sequence ID" value="NZ_BOCG01000302.1"/>
</dbReference>
<sequence length="138" mass="15866">MEIKKSNPEINEKVHHLLQEYNRAFMQDSEDYSYYIEENGEIAAGIVASAIFDTVEVEFLCVAEEYRGQGYGKQLLEQVEKEASAKQIKRIILNTYSFQAPDFYKKWAISSFSKSHLPSRISLSSTSSRNCNKKMAIH</sequence>
<dbReference type="Pfam" id="PF00583">
    <property type="entry name" value="Acetyltransf_1"/>
    <property type="match status" value="1"/>
</dbReference>
<dbReference type="Proteomes" id="UP000616547">
    <property type="component" value="Unassembled WGS sequence"/>
</dbReference>
<evidence type="ECO:0000313" key="2">
    <source>
        <dbReference type="EMBL" id="GHW00330.1"/>
    </source>
</evidence>
<dbReference type="EMBL" id="BOCI01000013">
    <property type="protein sequence ID" value="GHW00330.1"/>
    <property type="molecule type" value="Genomic_DNA"/>
</dbReference>
<dbReference type="InterPro" id="IPR016181">
    <property type="entry name" value="Acyl_CoA_acyltransferase"/>
</dbReference>
<organism evidence="2 3">
    <name type="scientific">Lactobacillus nasalidis</name>
    <dbReference type="NCBI Taxonomy" id="2797258"/>
    <lineage>
        <taxon>Bacteria</taxon>
        <taxon>Bacillati</taxon>
        <taxon>Bacillota</taxon>
        <taxon>Bacilli</taxon>
        <taxon>Lactobacillales</taxon>
        <taxon>Lactobacillaceae</taxon>
        <taxon>Lactobacillus</taxon>
    </lineage>
</organism>
<dbReference type="InterPro" id="IPR000182">
    <property type="entry name" value="GNAT_dom"/>
</dbReference>
<dbReference type="Gene3D" id="3.40.630.30">
    <property type="match status" value="1"/>
</dbReference>